<dbReference type="AlphaFoldDB" id="A0A315Y2B7"/>
<evidence type="ECO:0008006" key="3">
    <source>
        <dbReference type="Google" id="ProtNLM"/>
    </source>
</evidence>
<name>A0A315Y2B7_RUMFL</name>
<organism evidence="1 2">
    <name type="scientific">Ruminococcus flavefaciens</name>
    <dbReference type="NCBI Taxonomy" id="1265"/>
    <lineage>
        <taxon>Bacteria</taxon>
        <taxon>Bacillati</taxon>
        <taxon>Bacillota</taxon>
        <taxon>Clostridia</taxon>
        <taxon>Eubacteriales</taxon>
        <taxon>Oscillospiraceae</taxon>
        <taxon>Ruminococcus</taxon>
    </lineage>
</organism>
<evidence type="ECO:0000313" key="2">
    <source>
        <dbReference type="Proteomes" id="UP000245720"/>
    </source>
</evidence>
<dbReference type="Gene3D" id="1.10.260.40">
    <property type="entry name" value="lambda repressor-like DNA-binding domains"/>
    <property type="match status" value="1"/>
</dbReference>
<comment type="caution">
    <text evidence="1">The sequence shown here is derived from an EMBL/GenBank/DDBJ whole genome shotgun (WGS) entry which is preliminary data.</text>
</comment>
<dbReference type="RefSeq" id="WP_146198148.1">
    <property type="nucleotide sequence ID" value="NZ_QGDI01000002.1"/>
</dbReference>
<dbReference type="Proteomes" id="UP000245720">
    <property type="component" value="Unassembled WGS sequence"/>
</dbReference>
<protein>
    <recommendedName>
        <fullName evidence="3">HTH cro/C1-type domain-containing protein</fullName>
    </recommendedName>
</protein>
<dbReference type="GO" id="GO:0003677">
    <property type="term" value="F:DNA binding"/>
    <property type="evidence" value="ECO:0007669"/>
    <property type="project" value="InterPro"/>
</dbReference>
<reference evidence="1 2" key="1">
    <citation type="submission" date="2018-05" db="EMBL/GenBank/DDBJ databases">
        <title>The Hungate 1000. A catalogue of reference genomes from the rumen microbiome.</title>
        <authorList>
            <person name="Kelly W."/>
        </authorList>
    </citation>
    <scope>NUCLEOTIDE SEQUENCE [LARGE SCALE GENOMIC DNA]</scope>
    <source>
        <strain evidence="1 2">SAb67</strain>
    </source>
</reference>
<dbReference type="CDD" id="cd00093">
    <property type="entry name" value="HTH_XRE"/>
    <property type="match status" value="1"/>
</dbReference>
<accession>A0A315Y2B7</accession>
<dbReference type="EMBL" id="QGDI01000002">
    <property type="protein sequence ID" value="PWJ14642.1"/>
    <property type="molecule type" value="Genomic_DNA"/>
</dbReference>
<sequence>MFDNFRHIAKVMAKEKNLTYAQIASMSGLEESTIKCFMCGANDSRRVAEKIADALGVSLIYSNGRYELTNKEDTSA</sequence>
<dbReference type="SUPFAM" id="SSF47413">
    <property type="entry name" value="lambda repressor-like DNA-binding domains"/>
    <property type="match status" value="1"/>
</dbReference>
<gene>
    <name evidence="1" type="ORF">IE37_00627</name>
</gene>
<proteinExistence type="predicted"/>
<evidence type="ECO:0000313" key="1">
    <source>
        <dbReference type="EMBL" id="PWJ14642.1"/>
    </source>
</evidence>
<dbReference type="InterPro" id="IPR001387">
    <property type="entry name" value="Cro/C1-type_HTH"/>
</dbReference>
<dbReference type="InterPro" id="IPR010982">
    <property type="entry name" value="Lambda_DNA-bd_dom_sf"/>
</dbReference>